<evidence type="ECO:0000313" key="5">
    <source>
        <dbReference type="EMBL" id="MBE3638453.1"/>
    </source>
</evidence>
<evidence type="ECO:0000313" key="6">
    <source>
        <dbReference type="Proteomes" id="UP000609121"/>
    </source>
</evidence>
<keyword evidence="3" id="KW-0804">Transcription</keyword>
<dbReference type="GO" id="GO:0003700">
    <property type="term" value="F:DNA-binding transcription factor activity"/>
    <property type="evidence" value="ECO:0007669"/>
    <property type="project" value="InterPro"/>
</dbReference>
<protein>
    <submittedName>
        <fullName evidence="5">Helix-turn-helix domain-containing protein</fullName>
    </submittedName>
</protein>
<dbReference type="PANTHER" id="PTHR47894:SF1">
    <property type="entry name" value="HTH-TYPE TRANSCRIPTIONAL REGULATOR VQSM"/>
    <property type="match status" value="1"/>
</dbReference>
<dbReference type="Gene3D" id="1.10.10.60">
    <property type="entry name" value="Homeodomain-like"/>
    <property type="match status" value="1"/>
</dbReference>
<feature type="domain" description="HTH araC/xylS-type" evidence="4">
    <location>
        <begin position="232"/>
        <end position="330"/>
    </location>
</feature>
<dbReference type="GO" id="GO:0000976">
    <property type="term" value="F:transcription cis-regulatory region binding"/>
    <property type="evidence" value="ECO:0007669"/>
    <property type="project" value="TreeGrafter"/>
</dbReference>
<dbReference type="InterPro" id="IPR009057">
    <property type="entry name" value="Homeodomain-like_sf"/>
</dbReference>
<dbReference type="RefSeq" id="WP_193182054.1">
    <property type="nucleotide sequence ID" value="NZ_JACVXA010000022.1"/>
</dbReference>
<dbReference type="Proteomes" id="UP000609121">
    <property type="component" value="Unassembled WGS sequence"/>
</dbReference>
<accession>A0A8J6YZ40</accession>
<dbReference type="AlphaFoldDB" id="A0A8J6YZ40"/>
<comment type="caution">
    <text evidence="5">The sequence shown here is derived from an EMBL/GenBank/DDBJ whole genome shotgun (WGS) entry which is preliminary data.</text>
</comment>
<evidence type="ECO:0000259" key="4">
    <source>
        <dbReference type="PROSITE" id="PS01124"/>
    </source>
</evidence>
<proteinExistence type="predicted"/>
<keyword evidence="6" id="KW-1185">Reference proteome</keyword>
<reference evidence="5" key="1">
    <citation type="submission" date="2020-09" db="EMBL/GenBank/DDBJ databases">
        <title>A novel bacterium of genus Mangrovicoccus, isolated from South China Sea.</title>
        <authorList>
            <person name="Huang H."/>
            <person name="Mo K."/>
            <person name="Hu Y."/>
        </authorList>
    </citation>
    <scope>NUCLEOTIDE SEQUENCE</scope>
    <source>
        <strain evidence="5">HB182678</strain>
    </source>
</reference>
<gene>
    <name evidence="5" type="ORF">ICN82_09590</name>
</gene>
<dbReference type="SUPFAM" id="SSF46689">
    <property type="entry name" value="Homeodomain-like"/>
    <property type="match status" value="1"/>
</dbReference>
<dbReference type="GO" id="GO:0005829">
    <property type="term" value="C:cytosol"/>
    <property type="evidence" value="ECO:0007669"/>
    <property type="project" value="TreeGrafter"/>
</dbReference>
<dbReference type="EMBL" id="JACVXA010000022">
    <property type="protein sequence ID" value="MBE3638453.1"/>
    <property type="molecule type" value="Genomic_DNA"/>
</dbReference>
<dbReference type="Pfam" id="PF12833">
    <property type="entry name" value="HTH_18"/>
    <property type="match status" value="1"/>
</dbReference>
<evidence type="ECO:0000256" key="1">
    <source>
        <dbReference type="ARBA" id="ARBA00023015"/>
    </source>
</evidence>
<dbReference type="InterPro" id="IPR032687">
    <property type="entry name" value="AraC-type_N"/>
</dbReference>
<keyword evidence="2" id="KW-0238">DNA-binding</keyword>
<dbReference type="PANTHER" id="PTHR47894">
    <property type="entry name" value="HTH-TYPE TRANSCRIPTIONAL REGULATOR GADX"/>
    <property type="match status" value="1"/>
</dbReference>
<evidence type="ECO:0000256" key="3">
    <source>
        <dbReference type="ARBA" id="ARBA00023163"/>
    </source>
</evidence>
<keyword evidence="1" id="KW-0805">Transcription regulation</keyword>
<dbReference type="InterPro" id="IPR018060">
    <property type="entry name" value="HTH_AraC"/>
</dbReference>
<dbReference type="Pfam" id="PF12625">
    <property type="entry name" value="Arabinose_bd"/>
    <property type="match status" value="1"/>
</dbReference>
<dbReference type="SMART" id="SM00342">
    <property type="entry name" value="HTH_ARAC"/>
    <property type="match status" value="1"/>
</dbReference>
<dbReference type="PROSITE" id="PS01124">
    <property type="entry name" value="HTH_ARAC_FAMILY_2"/>
    <property type="match status" value="1"/>
</dbReference>
<name>A0A8J6YZ40_9RHOB</name>
<sequence length="350" mass="36213">MSKKALHPVAPLARLAQRAVGTDPEGLMRQAGLSAAVLDPGHPGLPAPAWIKVFAALAALEPAPDLPLRLAAELADRSAGAPARAFAASPDIATGLARLALFRPLSAPLRLGTTPLPGGGTGLVAAMSEADLPPVPPLLVFALAHATGLCRRHGGTLPVASAAILPGPAPLREAASDWFGCPVAPGPAARIDLPAAETARPLTGTTGAAWHDLEERLRRRLAEALPAAALSGRVGRALVELLPGGRAGADDVCQALGLSRRSLQRHLQEEGESFRAVLDRTRRTLALHYLREGALSAAEIGTLLAYRDPNSFYRAFFGWTGMTPGEARQRLAVVSAPPGRGQLGLGVDVA</sequence>
<evidence type="ECO:0000256" key="2">
    <source>
        <dbReference type="ARBA" id="ARBA00023125"/>
    </source>
</evidence>
<organism evidence="5 6">
    <name type="scientific">Mangrovicoccus algicola</name>
    <dbReference type="NCBI Taxonomy" id="2771008"/>
    <lineage>
        <taxon>Bacteria</taxon>
        <taxon>Pseudomonadati</taxon>
        <taxon>Pseudomonadota</taxon>
        <taxon>Alphaproteobacteria</taxon>
        <taxon>Rhodobacterales</taxon>
        <taxon>Paracoccaceae</taxon>
        <taxon>Mangrovicoccus</taxon>
    </lineage>
</organism>